<reference evidence="1 2" key="1">
    <citation type="submission" date="2015-05" db="EMBL/GenBank/DDBJ databases">
        <title>Draft Genome assembly of Streptomyces showdoensis.</title>
        <authorList>
            <person name="Thapa K.K."/>
            <person name="Metsa-Ketela M."/>
        </authorList>
    </citation>
    <scope>NUCLEOTIDE SEQUENCE [LARGE SCALE GENOMIC DNA]</scope>
    <source>
        <strain evidence="1 2">ATCC 15227</strain>
    </source>
</reference>
<dbReference type="AlphaFoldDB" id="A0A2P2GU54"/>
<evidence type="ECO:0000313" key="1">
    <source>
        <dbReference type="EMBL" id="KKZ75034.1"/>
    </source>
</evidence>
<dbReference type="OrthoDB" id="3295168at2"/>
<sequence length="263" mass="28284">MLIDGYEDAPLTTREDLLSLPGFWPAYLLWLCRTGDEEPRPGWFGADEADTDAAIEALTDGERWPVFRIPFGAGHSVVVVGRNLADDTGTDYFVTHGEWERHGHLASVDGHHAGPGLAWRELVHIAATPDLDAPGVHTHHARLLLLLPVLGDADLPPEAAWLVADALLQAGVGDDEAPGLAEALLEEHPLWESPEWTLAGASPLSGGEDPFPGILYCDDPHSPRCDTRLARGITRDQSARLARALGTWPAVWGEGHNGPGLVG</sequence>
<evidence type="ECO:0000313" key="2">
    <source>
        <dbReference type="Proteomes" id="UP000265325"/>
    </source>
</evidence>
<gene>
    <name evidence="1" type="ORF">VO63_04275</name>
</gene>
<dbReference type="EMBL" id="LAQS01000005">
    <property type="protein sequence ID" value="KKZ75034.1"/>
    <property type="molecule type" value="Genomic_DNA"/>
</dbReference>
<organism evidence="1 2">
    <name type="scientific">Streptomyces showdoensis</name>
    <dbReference type="NCBI Taxonomy" id="68268"/>
    <lineage>
        <taxon>Bacteria</taxon>
        <taxon>Bacillati</taxon>
        <taxon>Actinomycetota</taxon>
        <taxon>Actinomycetes</taxon>
        <taxon>Kitasatosporales</taxon>
        <taxon>Streptomycetaceae</taxon>
        <taxon>Streptomyces</taxon>
    </lineage>
</organism>
<dbReference type="RefSeq" id="WP_046906157.1">
    <property type="nucleotide sequence ID" value="NZ_BAAAXG010000019.1"/>
</dbReference>
<protein>
    <submittedName>
        <fullName evidence="1">Uncharacterized protein</fullName>
    </submittedName>
</protein>
<keyword evidence="2" id="KW-1185">Reference proteome</keyword>
<comment type="caution">
    <text evidence="1">The sequence shown here is derived from an EMBL/GenBank/DDBJ whole genome shotgun (WGS) entry which is preliminary data.</text>
</comment>
<dbReference type="Proteomes" id="UP000265325">
    <property type="component" value="Unassembled WGS sequence"/>
</dbReference>
<accession>A0A2P2GU54</accession>
<name>A0A2P2GU54_STREW</name>
<proteinExistence type="predicted"/>